<evidence type="ECO:0000313" key="3">
    <source>
        <dbReference type="Proteomes" id="UP000316988"/>
    </source>
</evidence>
<protein>
    <submittedName>
        <fullName evidence="2">Polysaccharide pyruvyl transferase family protein</fullName>
    </submittedName>
</protein>
<keyword evidence="3" id="KW-1185">Reference proteome</keyword>
<dbReference type="GO" id="GO:0016740">
    <property type="term" value="F:transferase activity"/>
    <property type="evidence" value="ECO:0007669"/>
    <property type="project" value="UniProtKB-KW"/>
</dbReference>
<reference evidence="2 3" key="1">
    <citation type="submission" date="2019-07" db="EMBL/GenBank/DDBJ databases">
        <authorList>
            <person name="Zhao L.H."/>
        </authorList>
    </citation>
    <scope>NUCLEOTIDE SEQUENCE [LARGE SCALE GENOMIC DNA]</scope>
    <source>
        <strain evidence="2 3">Co35</strain>
    </source>
</reference>
<dbReference type="OrthoDB" id="9767435at2"/>
<evidence type="ECO:0000259" key="1">
    <source>
        <dbReference type="Pfam" id="PF04230"/>
    </source>
</evidence>
<dbReference type="AlphaFoldDB" id="A0A554S7L4"/>
<sequence length="483" mass="54137">MPRRLLIRAGKEPWIPLSPETTLSHNVLGTNSGNLLFSTAVFAALGVEGNQTRADYFQVERNGDPVRIGARLRAEFDHLVLPFANAFRGGFARQLDRWTDVIERADLPVSVLGVGGQFRLGEDPPSSSPEVAAAARRFVRAVLDRSPSIGVRGPVTAAYLRSLGFPDDAIEQIGCPSLYRPDVPARMSRCAEGLGDDARIVLNLTPRIRSAGTEPLASLVRRTVDDFDDVLYVAQENQDLDHLLWAAPFAETSHPDLPRHPGHRLLNEDRTRIFVDERTWRHHIADYDFAVGNRIHGTIASVLAGLPAVVLPFDSRTAELAEVHALPRTRLSELEAGLTCRELYEQVDADRFNRAHKQNLRRYVRFLERHDLAHGFDRETTVFQEQMRAVSLPAAVGPVTAGGPERFAERLRWLRRHGSSDVPDELREHLPEWAVRRRRGFRELLDIVRSPRRLAAALARRARRLPLPHGAAGRGSRVNRDEA</sequence>
<evidence type="ECO:0000313" key="2">
    <source>
        <dbReference type="EMBL" id="TSD62343.1"/>
    </source>
</evidence>
<dbReference type="EMBL" id="VLNT01000009">
    <property type="protein sequence ID" value="TSD62343.1"/>
    <property type="molecule type" value="Genomic_DNA"/>
</dbReference>
<dbReference type="Pfam" id="PF04230">
    <property type="entry name" value="PS_pyruv_trans"/>
    <property type="match status" value="1"/>
</dbReference>
<accession>A0A554S7L4</accession>
<name>A0A554S7L4_9ACTN</name>
<dbReference type="InterPro" id="IPR007345">
    <property type="entry name" value="Polysacch_pyruvyl_Trfase"/>
</dbReference>
<comment type="caution">
    <text evidence="2">The sequence shown here is derived from an EMBL/GenBank/DDBJ whole genome shotgun (WGS) entry which is preliminary data.</text>
</comment>
<organism evidence="2 3">
    <name type="scientific">Aeromicrobium piscarium</name>
    <dbReference type="NCBI Taxonomy" id="2590901"/>
    <lineage>
        <taxon>Bacteria</taxon>
        <taxon>Bacillati</taxon>
        <taxon>Actinomycetota</taxon>
        <taxon>Actinomycetes</taxon>
        <taxon>Propionibacteriales</taxon>
        <taxon>Nocardioidaceae</taxon>
        <taxon>Aeromicrobium</taxon>
    </lineage>
</organism>
<dbReference type="Proteomes" id="UP000316988">
    <property type="component" value="Unassembled WGS sequence"/>
</dbReference>
<gene>
    <name evidence="2" type="ORF">FNM00_11960</name>
</gene>
<proteinExistence type="predicted"/>
<keyword evidence="2" id="KW-0808">Transferase</keyword>
<feature type="domain" description="Polysaccharide pyruvyl transferase" evidence="1">
    <location>
        <begin position="97"/>
        <end position="313"/>
    </location>
</feature>
<dbReference type="RefSeq" id="WP_143913777.1">
    <property type="nucleotide sequence ID" value="NZ_VLNT01000009.1"/>
</dbReference>